<accession>A0A9Q3C466</accession>
<sequence length="150" mass="17334">MTSIGTIIKEIMIPHRKGNIRLNPEFLVLEYAHIQGFLLGTDYQRVHGIEIHKKPLEELLNESKEGKLNSNLTTQQEINSLKTLRKKRPAFAIGEELLGKFRGHDIELYLGVERLYPYILRRTPYAVSLETSKETEKHTNKLLDIDVIGR</sequence>
<proteinExistence type="predicted"/>
<reference evidence="1" key="1">
    <citation type="submission" date="2021-03" db="EMBL/GenBank/DDBJ databases">
        <title>Draft genome sequence of rust myrtle Austropuccinia psidii MF-1, a brazilian biotype.</title>
        <authorList>
            <person name="Quecine M.C."/>
            <person name="Pachon D.M.R."/>
            <person name="Bonatelli M.L."/>
            <person name="Correr F.H."/>
            <person name="Franceschini L.M."/>
            <person name="Leite T.F."/>
            <person name="Margarido G.R.A."/>
            <person name="Almeida C.A."/>
            <person name="Ferrarezi J.A."/>
            <person name="Labate C.A."/>
        </authorList>
    </citation>
    <scope>NUCLEOTIDE SEQUENCE</scope>
    <source>
        <strain evidence="1">MF-1</strain>
    </source>
</reference>
<gene>
    <name evidence="1" type="ORF">O181_016358</name>
</gene>
<dbReference type="AlphaFoldDB" id="A0A9Q3C466"/>
<protein>
    <submittedName>
        <fullName evidence="1">Uncharacterized protein</fullName>
    </submittedName>
</protein>
<organism evidence="1 2">
    <name type="scientific">Austropuccinia psidii MF-1</name>
    <dbReference type="NCBI Taxonomy" id="1389203"/>
    <lineage>
        <taxon>Eukaryota</taxon>
        <taxon>Fungi</taxon>
        <taxon>Dikarya</taxon>
        <taxon>Basidiomycota</taxon>
        <taxon>Pucciniomycotina</taxon>
        <taxon>Pucciniomycetes</taxon>
        <taxon>Pucciniales</taxon>
        <taxon>Sphaerophragmiaceae</taxon>
        <taxon>Austropuccinia</taxon>
    </lineage>
</organism>
<comment type="caution">
    <text evidence="1">The sequence shown here is derived from an EMBL/GenBank/DDBJ whole genome shotgun (WGS) entry which is preliminary data.</text>
</comment>
<keyword evidence="2" id="KW-1185">Reference proteome</keyword>
<name>A0A9Q3C466_9BASI</name>
<dbReference type="Proteomes" id="UP000765509">
    <property type="component" value="Unassembled WGS sequence"/>
</dbReference>
<evidence type="ECO:0000313" key="2">
    <source>
        <dbReference type="Proteomes" id="UP000765509"/>
    </source>
</evidence>
<dbReference type="EMBL" id="AVOT02004535">
    <property type="protein sequence ID" value="MBW0476643.1"/>
    <property type="molecule type" value="Genomic_DNA"/>
</dbReference>
<evidence type="ECO:0000313" key="1">
    <source>
        <dbReference type="EMBL" id="MBW0476643.1"/>
    </source>
</evidence>